<dbReference type="AlphaFoldDB" id="E1QFG4"/>
<keyword evidence="3" id="KW-0479">Metal-binding</keyword>
<dbReference type="eggNOG" id="COG0494">
    <property type="taxonomic scope" value="Bacteria"/>
</dbReference>
<dbReference type="STRING" id="644282.Deba_0930"/>
<dbReference type="PANTHER" id="PTHR12992">
    <property type="entry name" value="NUDIX HYDROLASE"/>
    <property type="match status" value="1"/>
</dbReference>
<dbReference type="PROSITE" id="PS51462">
    <property type="entry name" value="NUDIX"/>
    <property type="match status" value="1"/>
</dbReference>
<reference evidence="8 9" key="1">
    <citation type="journal article" date="2010" name="Stand. Genomic Sci.">
        <title>Complete genome sequence of Desulfarculus baarsii type strain (2st14).</title>
        <authorList>
            <person name="Sun H."/>
            <person name="Spring S."/>
            <person name="Lapidus A."/>
            <person name="Davenport K."/>
            <person name="Del Rio T.G."/>
            <person name="Tice H."/>
            <person name="Nolan M."/>
            <person name="Copeland A."/>
            <person name="Cheng J.F."/>
            <person name="Lucas S."/>
            <person name="Tapia R."/>
            <person name="Goodwin L."/>
            <person name="Pitluck S."/>
            <person name="Ivanova N."/>
            <person name="Pagani I."/>
            <person name="Mavromatis K."/>
            <person name="Ovchinnikova G."/>
            <person name="Pati A."/>
            <person name="Chen A."/>
            <person name="Palaniappan K."/>
            <person name="Hauser L."/>
            <person name="Chang Y.J."/>
            <person name="Jeffries C.D."/>
            <person name="Detter J.C."/>
            <person name="Han C."/>
            <person name="Rohde M."/>
            <person name="Brambilla E."/>
            <person name="Goker M."/>
            <person name="Woyke T."/>
            <person name="Bristow J."/>
            <person name="Eisen J.A."/>
            <person name="Markowitz V."/>
            <person name="Hugenholtz P."/>
            <person name="Kyrpides N.C."/>
            <person name="Klenk H.P."/>
            <person name="Land M."/>
        </authorList>
    </citation>
    <scope>NUCLEOTIDE SEQUENCE [LARGE SCALE GENOMIC DNA]</scope>
    <source>
        <strain evidence="9">ATCC 33931 / DSM 2075 / LMG 7858 / VKM B-1802 / 2st14</strain>
    </source>
</reference>
<dbReference type="Pfam" id="PF00293">
    <property type="entry name" value="NUDIX"/>
    <property type="match status" value="1"/>
</dbReference>
<name>E1QFG4_DESB2</name>
<keyword evidence="6" id="KW-0464">Manganese</keyword>
<dbReference type="InterPro" id="IPR000086">
    <property type="entry name" value="NUDIX_hydrolase_dom"/>
</dbReference>
<dbReference type="InterPro" id="IPR045121">
    <property type="entry name" value="CoAse"/>
</dbReference>
<dbReference type="EMBL" id="CP002085">
    <property type="protein sequence ID" value="ADK84300.1"/>
    <property type="molecule type" value="Genomic_DNA"/>
</dbReference>
<keyword evidence="4 8" id="KW-0378">Hydrolase</keyword>
<dbReference type="KEGG" id="dbr:Deba_0930"/>
<dbReference type="RefSeq" id="WP_013257754.1">
    <property type="nucleotide sequence ID" value="NC_014365.1"/>
</dbReference>
<evidence type="ECO:0000256" key="2">
    <source>
        <dbReference type="ARBA" id="ARBA00001946"/>
    </source>
</evidence>
<dbReference type="Gene3D" id="3.90.79.10">
    <property type="entry name" value="Nucleoside Triphosphate Pyrophosphohydrolase"/>
    <property type="match status" value="1"/>
</dbReference>
<dbReference type="OrthoDB" id="9802805at2"/>
<evidence type="ECO:0000256" key="4">
    <source>
        <dbReference type="ARBA" id="ARBA00022801"/>
    </source>
</evidence>
<comment type="cofactor">
    <cofactor evidence="1">
        <name>Mn(2+)</name>
        <dbReference type="ChEBI" id="CHEBI:29035"/>
    </cofactor>
</comment>
<dbReference type="PANTHER" id="PTHR12992:SF11">
    <property type="entry name" value="MITOCHONDRIAL COENZYME A DIPHOSPHATASE NUDT8"/>
    <property type="match status" value="1"/>
</dbReference>
<dbReference type="Proteomes" id="UP000009047">
    <property type="component" value="Chromosome"/>
</dbReference>
<protein>
    <submittedName>
        <fullName evidence="8">NUDIX hydrolase</fullName>
    </submittedName>
</protein>
<comment type="cofactor">
    <cofactor evidence="2">
        <name>Mg(2+)</name>
        <dbReference type="ChEBI" id="CHEBI:18420"/>
    </cofactor>
</comment>
<evidence type="ECO:0000313" key="9">
    <source>
        <dbReference type="Proteomes" id="UP000009047"/>
    </source>
</evidence>
<proteinExistence type="predicted"/>
<keyword evidence="9" id="KW-1185">Reference proteome</keyword>
<evidence type="ECO:0000259" key="7">
    <source>
        <dbReference type="PROSITE" id="PS51462"/>
    </source>
</evidence>
<dbReference type="InterPro" id="IPR015797">
    <property type="entry name" value="NUDIX_hydrolase-like_dom_sf"/>
</dbReference>
<evidence type="ECO:0000256" key="6">
    <source>
        <dbReference type="ARBA" id="ARBA00023211"/>
    </source>
</evidence>
<dbReference type="SUPFAM" id="SSF55811">
    <property type="entry name" value="Nudix"/>
    <property type="match status" value="1"/>
</dbReference>
<evidence type="ECO:0000256" key="3">
    <source>
        <dbReference type="ARBA" id="ARBA00022723"/>
    </source>
</evidence>
<evidence type="ECO:0000256" key="5">
    <source>
        <dbReference type="ARBA" id="ARBA00022842"/>
    </source>
</evidence>
<evidence type="ECO:0000256" key="1">
    <source>
        <dbReference type="ARBA" id="ARBA00001936"/>
    </source>
</evidence>
<gene>
    <name evidence="8" type="ordered locus">Deba_0930</name>
</gene>
<accession>E1QFG4</accession>
<dbReference type="HOGENOM" id="CLU_040940_5_3_7"/>
<dbReference type="GO" id="GO:0010945">
    <property type="term" value="F:coenzyme A diphosphatase activity"/>
    <property type="evidence" value="ECO:0007669"/>
    <property type="project" value="InterPro"/>
</dbReference>
<organism evidence="8 9">
    <name type="scientific">Desulfarculus baarsii (strain ATCC 33931 / DSM 2075 / LMG 7858 / VKM B-1802 / 2st14)</name>
    <dbReference type="NCBI Taxonomy" id="644282"/>
    <lineage>
        <taxon>Bacteria</taxon>
        <taxon>Pseudomonadati</taxon>
        <taxon>Thermodesulfobacteriota</taxon>
        <taxon>Desulfarculia</taxon>
        <taxon>Desulfarculales</taxon>
        <taxon>Desulfarculaceae</taxon>
        <taxon>Desulfarculus</taxon>
    </lineage>
</organism>
<dbReference type="CDD" id="cd03426">
    <property type="entry name" value="NUDIX_CoAse_Nudt7"/>
    <property type="match status" value="1"/>
</dbReference>
<evidence type="ECO:0000313" key="8">
    <source>
        <dbReference type="EMBL" id="ADK84300.1"/>
    </source>
</evidence>
<feature type="domain" description="Nudix hydrolase" evidence="7">
    <location>
        <begin position="33"/>
        <end position="165"/>
    </location>
</feature>
<keyword evidence="5" id="KW-0460">Magnesium</keyword>
<sequence length="208" mass="22873">MDELYTTRLLAVGKALQEALAWRRPLEIANGKGRPAGVLMPLWDDGQAVQMIFTKRSSELPQHAGQVSFPGGMSERGDRDLAHTALRETNEEIGVPMDQIKVLSRLDQLQTITGFVVTPFLGLVASGATFQVNPVEVDRLLLAPLAKVLDRNNYRQMEVDWDGMKFCQMALPHDGDVIWGATFRMLQNFVESLGGRVEAIIAAAGGRA</sequence>
<dbReference type="GO" id="GO:0046872">
    <property type="term" value="F:metal ion binding"/>
    <property type="evidence" value="ECO:0007669"/>
    <property type="project" value="UniProtKB-KW"/>
</dbReference>